<feature type="transmembrane region" description="Helical" evidence="2">
    <location>
        <begin position="117"/>
        <end position="138"/>
    </location>
</feature>
<proteinExistence type="predicted"/>
<dbReference type="Gene3D" id="3.30.70.270">
    <property type="match status" value="1"/>
</dbReference>
<evidence type="ECO:0000313" key="4">
    <source>
        <dbReference type="EMBL" id="TSA82076.1"/>
    </source>
</evidence>
<sequence>MLPTDSTRTLAARSAATSSTSDGLAPDRLRRRVYLGATALGIGVLIGSWIINIQAPRPDLYISIGHPLLLLQCLWVMVWLLQGRALNVAERVVLIVNSLSILVQMLLALVAQDSQLIGLTSAAYWMLVAVSILTFLLFNNRQALLICGGMYTLAVALPWSILLLRGAQLETYGDLGRVQLTCGAVLVLLSLLAWYKERFAAEQGQRYLLERLAYTDPLTQLPNRHALYLEIDRLLTESGEGHHGCLILLDIDHFKRVNDTFGHTIGDQVLTEIASRLRREVGAQGCVGRWGGEEFLITLPRVSQDEGCVLAERLRNAIALPLLTEAGVVTASFGITPCFAGDDLQRLTARADRALYAAKESGRNRVVVVAADLEDQASPALTEFSLS</sequence>
<dbReference type="GO" id="GO:0043709">
    <property type="term" value="P:cell adhesion involved in single-species biofilm formation"/>
    <property type="evidence" value="ECO:0007669"/>
    <property type="project" value="TreeGrafter"/>
</dbReference>
<dbReference type="AlphaFoldDB" id="A0A553UPE1"/>
<feature type="transmembrane region" description="Helical" evidence="2">
    <location>
        <begin position="92"/>
        <end position="111"/>
    </location>
</feature>
<dbReference type="RefSeq" id="WP_143721501.1">
    <property type="nucleotide sequence ID" value="NZ_VKDB01000019.1"/>
</dbReference>
<dbReference type="NCBIfam" id="TIGR00254">
    <property type="entry name" value="GGDEF"/>
    <property type="match status" value="1"/>
</dbReference>
<dbReference type="OrthoDB" id="23692at2"/>
<dbReference type="InterPro" id="IPR043128">
    <property type="entry name" value="Rev_trsase/Diguanyl_cyclase"/>
</dbReference>
<dbReference type="Pfam" id="PF00990">
    <property type="entry name" value="GGDEF"/>
    <property type="match status" value="1"/>
</dbReference>
<dbReference type="SUPFAM" id="SSF55073">
    <property type="entry name" value="Nucleotide cyclase"/>
    <property type="match status" value="1"/>
</dbReference>
<dbReference type="InterPro" id="IPR050469">
    <property type="entry name" value="Diguanylate_Cyclase"/>
</dbReference>
<gene>
    <name evidence="4" type="ORF">FNU79_14380</name>
</gene>
<dbReference type="FunFam" id="3.30.70.270:FF:000001">
    <property type="entry name" value="Diguanylate cyclase domain protein"/>
    <property type="match status" value="1"/>
</dbReference>
<dbReference type="GO" id="GO:0005886">
    <property type="term" value="C:plasma membrane"/>
    <property type="evidence" value="ECO:0007669"/>
    <property type="project" value="TreeGrafter"/>
</dbReference>
<reference evidence="4 5" key="1">
    <citation type="submission" date="2019-07" db="EMBL/GenBank/DDBJ databases">
        <title>Deinococcus detaillus sp. nov., isolated from humus soil in Antarctica.</title>
        <authorList>
            <person name="Zhang K."/>
        </authorList>
    </citation>
    <scope>NUCLEOTIDE SEQUENCE [LARGE SCALE GENOMIC DNA]</scope>
    <source>
        <strain evidence="4 5">H1</strain>
    </source>
</reference>
<dbReference type="GO" id="GO:0052621">
    <property type="term" value="F:diguanylate cyclase activity"/>
    <property type="evidence" value="ECO:0007669"/>
    <property type="project" value="TreeGrafter"/>
</dbReference>
<dbReference type="PANTHER" id="PTHR45138:SF9">
    <property type="entry name" value="DIGUANYLATE CYCLASE DGCM-RELATED"/>
    <property type="match status" value="1"/>
</dbReference>
<keyword evidence="2" id="KW-0812">Transmembrane</keyword>
<accession>A0A553UPE1</accession>
<feature type="transmembrane region" description="Helical" evidence="2">
    <location>
        <begin position="143"/>
        <end position="164"/>
    </location>
</feature>
<keyword evidence="5" id="KW-1185">Reference proteome</keyword>
<organism evidence="4 5">
    <name type="scientific">Deinococcus detaillensis</name>
    <dbReference type="NCBI Taxonomy" id="2592048"/>
    <lineage>
        <taxon>Bacteria</taxon>
        <taxon>Thermotogati</taxon>
        <taxon>Deinococcota</taxon>
        <taxon>Deinococci</taxon>
        <taxon>Deinococcales</taxon>
        <taxon>Deinococcaceae</taxon>
        <taxon>Deinococcus</taxon>
    </lineage>
</organism>
<evidence type="ECO:0000259" key="3">
    <source>
        <dbReference type="PROSITE" id="PS50887"/>
    </source>
</evidence>
<feature type="transmembrane region" description="Helical" evidence="2">
    <location>
        <begin position="176"/>
        <end position="195"/>
    </location>
</feature>
<dbReference type="GO" id="GO:1902201">
    <property type="term" value="P:negative regulation of bacterial-type flagellum-dependent cell motility"/>
    <property type="evidence" value="ECO:0007669"/>
    <property type="project" value="TreeGrafter"/>
</dbReference>
<dbReference type="PANTHER" id="PTHR45138">
    <property type="entry name" value="REGULATORY COMPONENTS OF SENSORY TRANSDUCTION SYSTEM"/>
    <property type="match status" value="1"/>
</dbReference>
<dbReference type="InterPro" id="IPR029787">
    <property type="entry name" value="Nucleotide_cyclase"/>
</dbReference>
<dbReference type="InterPro" id="IPR000160">
    <property type="entry name" value="GGDEF_dom"/>
</dbReference>
<dbReference type="EMBL" id="VKDB01000019">
    <property type="protein sequence ID" value="TSA82076.1"/>
    <property type="molecule type" value="Genomic_DNA"/>
</dbReference>
<dbReference type="PROSITE" id="PS50887">
    <property type="entry name" value="GGDEF"/>
    <property type="match status" value="1"/>
</dbReference>
<dbReference type="Proteomes" id="UP000316092">
    <property type="component" value="Unassembled WGS sequence"/>
</dbReference>
<feature type="region of interest" description="Disordered" evidence="1">
    <location>
        <begin position="1"/>
        <end position="23"/>
    </location>
</feature>
<dbReference type="SMART" id="SM00267">
    <property type="entry name" value="GGDEF"/>
    <property type="match status" value="1"/>
</dbReference>
<evidence type="ECO:0000256" key="2">
    <source>
        <dbReference type="SAM" id="Phobius"/>
    </source>
</evidence>
<name>A0A553UPE1_9DEIO</name>
<feature type="transmembrane region" description="Helical" evidence="2">
    <location>
        <begin position="33"/>
        <end position="54"/>
    </location>
</feature>
<dbReference type="CDD" id="cd01949">
    <property type="entry name" value="GGDEF"/>
    <property type="match status" value="1"/>
</dbReference>
<feature type="transmembrane region" description="Helical" evidence="2">
    <location>
        <begin position="60"/>
        <end position="80"/>
    </location>
</feature>
<protein>
    <submittedName>
        <fullName evidence="4">GGDEF domain-containing protein</fullName>
    </submittedName>
</protein>
<evidence type="ECO:0000256" key="1">
    <source>
        <dbReference type="SAM" id="MobiDB-lite"/>
    </source>
</evidence>
<keyword evidence="2" id="KW-0472">Membrane</keyword>
<comment type="caution">
    <text evidence="4">The sequence shown here is derived from an EMBL/GenBank/DDBJ whole genome shotgun (WGS) entry which is preliminary data.</text>
</comment>
<evidence type="ECO:0000313" key="5">
    <source>
        <dbReference type="Proteomes" id="UP000316092"/>
    </source>
</evidence>
<keyword evidence="2" id="KW-1133">Transmembrane helix</keyword>
<feature type="compositionally biased region" description="Low complexity" evidence="1">
    <location>
        <begin position="1"/>
        <end position="22"/>
    </location>
</feature>
<feature type="domain" description="GGDEF" evidence="3">
    <location>
        <begin position="242"/>
        <end position="371"/>
    </location>
</feature>